<feature type="signal peptide" evidence="6">
    <location>
        <begin position="1"/>
        <end position="22"/>
    </location>
</feature>
<dbReference type="PANTHER" id="PTHR36234">
    <property type="entry name" value="LYSYL ENDOPEPTIDASE"/>
    <property type="match status" value="1"/>
</dbReference>
<protein>
    <recommendedName>
        <fullName evidence="6">Serine protease</fullName>
        <ecNumber evidence="6">3.4.21.-</ecNumber>
    </recommendedName>
</protein>
<dbReference type="OrthoDB" id="9811262at2"/>
<accession>A0A0A3YVL6</accession>
<keyword evidence="4 6" id="KW-0378">Hydrolase</keyword>
<evidence type="ECO:0000313" key="8">
    <source>
        <dbReference type="Proteomes" id="UP000030351"/>
    </source>
</evidence>
<reference evidence="7 8" key="1">
    <citation type="submission" date="2014-10" db="EMBL/GenBank/DDBJ databases">
        <title>Genome sequence of Erwinia typographi M043b.</title>
        <authorList>
            <person name="Chan K.-G."/>
            <person name="Tan W.-S."/>
        </authorList>
    </citation>
    <scope>NUCLEOTIDE SEQUENCE [LARGE SCALE GENOMIC DNA]</scope>
    <source>
        <strain evidence="7 8">M043b</strain>
    </source>
</reference>
<dbReference type="EMBL" id="JRUQ01000055">
    <property type="protein sequence ID" value="KGT89406.1"/>
    <property type="molecule type" value="Genomic_DNA"/>
</dbReference>
<dbReference type="InterPro" id="IPR009003">
    <property type="entry name" value="Peptidase_S1_PA"/>
</dbReference>
<dbReference type="PANTHER" id="PTHR36234:SF5">
    <property type="entry name" value="LYSYL ENDOPEPTIDASE"/>
    <property type="match status" value="1"/>
</dbReference>
<dbReference type="InterPro" id="IPR008256">
    <property type="entry name" value="Peptidase_S1B"/>
</dbReference>
<keyword evidence="5 6" id="KW-0720">Serine protease</keyword>
<gene>
    <name evidence="7" type="ORF">NG99_18910</name>
</gene>
<keyword evidence="2 6" id="KW-0645">Protease</keyword>
<feature type="chain" id="PRO_5006986193" description="Serine protease" evidence="6">
    <location>
        <begin position="23"/>
        <end position="663"/>
    </location>
</feature>
<keyword evidence="3 6" id="KW-0732">Signal</keyword>
<dbReference type="GO" id="GO:0006508">
    <property type="term" value="P:proteolysis"/>
    <property type="evidence" value="ECO:0007669"/>
    <property type="project" value="UniProtKB-KW"/>
</dbReference>
<evidence type="ECO:0000256" key="3">
    <source>
        <dbReference type="ARBA" id="ARBA00022729"/>
    </source>
</evidence>
<dbReference type="AlphaFoldDB" id="A0A0A3YVL6"/>
<sequence length="663" mass="72087">MHRISRLSFLCLTVITASSATAKNSFEIPAMENVPGPFAITKTDIDMFSLPLQGDSRKWKITTNEFKELTVTLSDILLPKGAWIEVSDISGENSEIYNQKSLYDGSKPQIITSPINAEGVVIKLVTPGISSGNGSLILKNYSSIQMKPRAIIGANQMKQAACYESINPAFFSKSNAVVKANGASGWNIAGGPYVITNHHVAGNVGNKIHSLNYNYQYPECDKTTPLNILSIKTESVVIAGNGGDQDLAVYKVDSLAYEEAGVEKIFGTLTINSNNTKNQLIENVPVYIAQHPWGDYKRIASLHDDGGPCHTLSGYGSNTLAYNCDTDGGSSGSPVLSQDDNRVVALHRAAGAANIGVLGSYLYSFIKDLLPYSNQAETATPGEGKAMVRELKIFPYMPNPPVNLDVSDAITLSSLYENRLTNYEHYTLFRARGRVSGGDIVDVNFRFSLASPCGDISFAEAKNCRIPGNWYLNSSVLAEDNPEISTSSGWITLQISNEKGERLHNLILPFNIVKYDPFTSPFGNSNEVKQYDFTGDKTLITEQVMYHSNFGFVSLYGGQGPVNTINGGTGYTTLKVQVKNHNDGNIYIMNIRGNRKTTCTPSLRPINSITGCGSTKPASLVLDYVAEDNEELPEGTYSGILPVMATRDNKAIAPILININIKK</sequence>
<organism evidence="7 8">
    <name type="scientific">Erwinia typographi</name>
    <dbReference type="NCBI Taxonomy" id="371042"/>
    <lineage>
        <taxon>Bacteria</taxon>
        <taxon>Pseudomonadati</taxon>
        <taxon>Pseudomonadota</taxon>
        <taxon>Gammaproteobacteria</taxon>
        <taxon>Enterobacterales</taxon>
        <taxon>Erwiniaceae</taxon>
        <taxon>Erwinia</taxon>
    </lineage>
</organism>
<dbReference type="STRING" id="371042.NG99_18910"/>
<dbReference type="SUPFAM" id="SSF50494">
    <property type="entry name" value="Trypsin-like serine proteases"/>
    <property type="match status" value="1"/>
</dbReference>
<proteinExistence type="inferred from homology"/>
<evidence type="ECO:0000256" key="6">
    <source>
        <dbReference type="RuleBase" id="RU004296"/>
    </source>
</evidence>
<comment type="similarity">
    <text evidence="1 6">Belongs to the peptidase S1B family.</text>
</comment>
<dbReference type="InterPro" id="IPR043504">
    <property type="entry name" value="Peptidase_S1_PA_chymotrypsin"/>
</dbReference>
<dbReference type="Proteomes" id="UP000030351">
    <property type="component" value="Unassembled WGS sequence"/>
</dbReference>
<keyword evidence="8" id="KW-1185">Reference proteome</keyword>
<evidence type="ECO:0000256" key="1">
    <source>
        <dbReference type="ARBA" id="ARBA00008764"/>
    </source>
</evidence>
<dbReference type="Gene3D" id="2.40.10.10">
    <property type="entry name" value="Trypsin-like serine proteases"/>
    <property type="match status" value="2"/>
</dbReference>
<dbReference type="GO" id="GO:0008236">
    <property type="term" value="F:serine-type peptidase activity"/>
    <property type="evidence" value="ECO:0007669"/>
    <property type="project" value="UniProtKB-KW"/>
</dbReference>
<comment type="caution">
    <text evidence="7">The sequence shown here is derived from an EMBL/GenBank/DDBJ whole genome shotgun (WGS) entry which is preliminary data.</text>
</comment>
<evidence type="ECO:0000256" key="4">
    <source>
        <dbReference type="ARBA" id="ARBA00022801"/>
    </source>
</evidence>
<dbReference type="EC" id="3.4.21.-" evidence="6"/>
<evidence type="ECO:0000313" key="7">
    <source>
        <dbReference type="EMBL" id="KGT89406.1"/>
    </source>
</evidence>
<dbReference type="PRINTS" id="PR00839">
    <property type="entry name" value="V8PROTEASE"/>
</dbReference>
<dbReference type="Pfam" id="PF13365">
    <property type="entry name" value="Trypsin_2"/>
    <property type="match status" value="1"/>
</dbReference>
<evidence type="ECO:0000256" key="5">
    <source>
        <dbReference type="ARBA" id="ARBA00022825"/>
    </source>
</evidence>
<evidence type="ECO:0000256" key="2">
    <source>
        <dbReference type="ARBA" id="ARBA00022670"/>
    </source>
</evidence>
<dbReference type="RefSeq" id="WP_034896342.1">
    <property type="nucleotide sequence ID" value="NZ_JRUQ01000055.1"/>
</dbReference>
<dbReference type="eggNOG" id="COG3591">
    <property type="taxonomic scope" value="Bacteria"/>
</dbReference>
<name>A0A0A3YVL6_9GAMM</name>